<proteinExistence type="inferred from homology"/>
<name>A0A6V8LYJ9_9BACT</name>
<comment type="similarity">
    <text evidence="1">Belongs to the peptidase C40 family.</text>
</comment>
<keyword evidence="3 7" id="KW-0378">Hydrolase</keyword>
<protein>
    <submittedName>
        <fullName evidence="7">Gamma-DL-glutamyl hydrolase</fullName>
        <ecNumber evidence="7">3.4.19.-</ecNumber>
    </submittedName>
</protein>
<reference evidence="7 8" key="1">
    <citation type="submission" date="2020-04" db="EMBL/GenBank/DDBJ databases">
        <authorList>
            <consortium name="Desulfovibrio sp. FSS-1 genome sequencing consortium"/>
            <person name="Shimoshige H."/>
            <person name="Kobayashi H."/>
            <person name="Maekawa T."/>
        </authorList>
    </citation>
    <scope>NUCLEOTIDE SEQUENCE [LARGE SCALE GENOMIC DNA]</scope>
    <source>
        <strain evidence="7 8">SIID29052-01</strain>
    </source>
</reference>
<dbReference type="GO" id="GO:0008234">
    <property type="term" value="F:cysteine-type peptidase activity"/>
    <property type="evidence" value="ECO:0007669"/>
    <property type="project" value="UniProtKB-KW"/>
</dbReference>
<dbReference type="Proteomes" id="UP000494245">
    <property type="component" value="Unassembled WGS sequence"/>
</dbReference>
<keyword evidence="8" id="KW-1185">Reference proteome</keyword>
<reference evidence="7 8" key="2">
    <citation type="submission" date="2020-05" db="EMBL/GenBank/DDBJ databases">
        <title>Draft genome sequence of Desulfovibrio sp. strainFSS-1.</title>
        <authorList>
            <person name="Shimoshige H."/>
            <person name="Kobayashi H."/>
            <person name="Maekawa T."/>
        </authorList>
    </citation>
    <scope>NUCLEOTIDE SEQUENCE [LARGE SCALE GENOMIC DNA]</scope>
    <source>
        <strain evidence="7 8">SIID29052-01</strain>
    </source>
</reference>
<evidence type="ECO:0000256" key="4">
    <source>
        <dbReference type="ARBA" id="ARBA00022807"/>
    </source>
</evidence>
<dbReference type="EMBL" id="BLTE01000004">
    <property type="protein sequence ID" value="GFK93345.1"/>
    <property type="molecule type" value="Genomic_DNA"/>
</dbReference>
<dbReference type="RefSeq" id="WP_173082287.1">
    <property type="nucleotide sequence ID" value="NZ_BLTE01000004.1"/>
</dbReference>
<feature type="region of interest" description="Disordered" evidence="5">
    <location>
        <begin position="106"/>
        <end position="148"/>
    </location>
</feature>
<dbReference type="Gene3D" id="3.90.1720.10">
    <property type="entry name" value="endopeptidase domain like (from Nostoc punctiforme)"/>
    <property type="match status" value="1"/>
</dbReference>
<dbReference type="EC" id="3.4.19.-" evidence="7"/>
<evidence type="ECO:0000313" key="8">
    <source>
        <dbReference type="Proteomes" id="UP000494245"/>
    </source>
</evidence>
<accession>A0A6V8LYJ9</accession>
<dbReference type="InterPro" id="IPR000064">
    <property type="entry name" value="NLP_P60_dom"/>
</dbReference>
<evidence type="ECO:0000259" key="6">
    <source>
        <dbReference type="PROSITE" id="PS51935"/>
    </source>
</evidence>
<dbReference type="PANTHER" id="PTHR47053">
    <property type="entry name" value="MUREIN DD-ENDOPEPTIDASE MEPH-RELATED"/>
    <property type="match status" value="1"/>
</dbReference>
<keyword evidence="4" id="KW-0788">Thiol protease</keyword>
<dbReference type="PANTHER" id="PTHR47053:SF1">
    <property type="entry name" value="MUREIN DD-ENDOPEPTIDASE MEPH-RELATED"/>
    <property type="match status" value="1"/>
</dbReference>
<organism evidence="7 8">
    <name type="scientific">Fundidesulfovibrio magnetotacticus</name>
    <dbReference type="NCBI Taxonomy" id="2730080"/>
    <lineage>
        <taxon>Bacteria</taxon>
        <taxon>Pseudomonadati</taxon>
        <taxon>Thermodesulfobacteriota</taxon>
        <taxon>Desulfovibrionia</taxon>
        <taxon>Desulfovibrionales</taxon>
        <taxon>Desulfovibrionaceae</taxon>
        <taxon>Fundidesulfovibrio</taxon>
    </lineage>
</organism>
<evidence type="ECO:0000256" key="1">
    <source>
        <dbReference type="ARBA" id="ARBA00007074"/>
    </source>
</evidence>
<gene>
    <name evidence="7" type="primary">pgdS</name>
    <name evidence="7" type="ORF">NNJEOMEG_01177</name>
</gene>
<evidence type="ECO:0000256" key="5">
    <source>
        <dbReference type="SAM" id="MobiDB-lite"/>
    </source>
</evidence>
<dbReference type="AlphaFoldDB" id="A0A6V8LYJ9"/>
<evidence type="ECO:0000256" key="2">
    <source>
        <dbReference type="ARBA" id="ARBA00022670"/>
    </source>
</evidence>
<evidence type="ECO:0000313" key="7">
    <source>
        <dbReference type="EMBL" id="GFK93345.1"/>
    </source>
</evidence>
<dbReference type="InterPro" id="IPR038765">
    <property type="entry name" value="Papain-like_cys_pep_sf"/>
</dbReference>
<comment type="caution">
    <text evidence="7">The sequence shown here is derived from an EMBL/GenBank/DDBJ whole genome shotgun (WGS) entry which is preliminary data.</text>
</comment>
<keyword evidence="2" id="KW-0645">Protease</keyword>
<dbReference type="Pfam" id="PF00877">
    <property type="entry name" value="NLPC_P60"/>
    <property type="match status" value="1"/>
</dbReference>
<sequence length="265" mass="27376">MAIGPVTPRNTIPLREAQPADLLPLSRGFADVLSRAAPRPETAGPASAEPALASAVRGVASGEVRGSIAPPPANPLPPPTVPVQFSAKDEAALAAWADGLAALRRPAHKAAAKSPTPAPSRADKTGPAQAQAPGAAPETGSAAPPDPATLIRTARSLLGKPYVPGGESPRRGFDCSGLTSYVYGKSGLDLPRSSREQFREGRPVTREDLKPGDLVFFGKKGVHHVGIYVDDGRFVHAASTPGAVKEGSLDDPFWNASFAGARRLI</sequence>
<evidence type="ECO:0000256" key="3">
    <source>
        <dbReference type="ARBA" id="ARBA00022801"/>
    </source>
</evidence>
<feature type="compositionally biased region" description="Low complexity" evidence="5">
    <location>
        <begin position="126"/>
        <end position="137"/>
    </location>
</feature>
<feature type="domain" description="NlpC/P60" evidence="6">
    <location>
        <begin position="144"/>
        <end position="265"/>
    </location>
</feature>
<dbReference type="SUPFAM" id="SSF54001">
    <property type="entry name" value="Cysteine proteinases"/>
    <property type="match status" value="1"/>
</dbReference>
<dbReference type="GO" id="GO:0006508">
    <property type="term" value="P:proteolysis"/>
    <property type="evidence" value="ECO:0007669"/>
    <property type="project" value="UniProtKB-KW"/>
</dbReference>
<dbReference type="PROSITE" id="PS51935">
    <property type="entry name" value="NLPC_P60"/>
    <property type="match status" value="1"/>
</dbReference>
<dbReference type="InterPro" id="IPR051202">
    <property type="entry name" value="Peptidase_C40"/>
</dbReference>